<name>A0A150PPW6_SORCE</name>
<proteinExistence type="predicted"/>
<organism evidence="1 2">
    <name type="scientific">Sorangium cellulosum</name>
    <name type="common">Polyangium cellulosum</name>
    <dbReference type="NCBI Taxonomy" id="56"/>
    <lineage>
        <taxon>Bacteria</taxon>
        <taxon>Pseudomonadati</taxon>
        <taxon>Myxococcota</taxon>
        <taxon>Polyangia</taxon>
        <taxon>Polyangiales</taxon>
        <taxon>Polyangiaceae</taxon>
        <taxon>Sorangium</taxon>
    </lineage>
</organism>
<protein>
    <recommendedName>
        <fullName evidence="3">Bro-N domain-containing protein</fullName>
    </recommendedName>
</protein>
<reference evidence="1 2" key="1">
    <citation type="submission" date="2014-02" db="EMBL/GenBank/DDBJ databases">
        <title>The small core and large imbalanced accessory genome model reveals a collaborative survival strategy of Sorangium cellulosum strains in nature.</title>
        <authorList>
            <person name="Han K."/>
            <person name="Peng R."/>
            <person name="Blom J."/>
            <person name="Li Y.-Z."/>
        </authorList>
    </citation>
    <scope>NUCLEOTIDE SEQUENCE [LARGE SCALE GENOMIC DNA]</scope>
    <source>
        <strain evidence="1 2">So0157-18</strain>
    </source>
</reference>
<sequence>MDMNEDKSAAIVKLNTVFEGQQLTFYRFRADVCVVGQELGWVLGYAREGQLLTDAIRDEWRDEFIKGKDYEVLEGEALRTFKATARLNGEIPFSRARALLVLFEPGVNLVSLKTEKELGVKLRRLLADEVLPQLLRGEPILSKRATPPQTPVLDERVVELRMVEAQNDRASLLAQIASMSQAAGAPPKAVQAYLNAAASVLVGRPMLEAAPSVERRLYTAGEIGEPYGKSGKAIGKIARKLGIFQKEGFGEFKMSKSRNDDSTHPHWVYNAKARELIAADIDEQSDPVLAGPAIGKAIPRPLDLCALTAEVPEPVPPPPTPASVNTTVEGLSLRGLLERFKKAGMSNLTTATIRAAALALGLIGDARYGHQSPIKNEHGRVLSRRWRYHEEAAVLLEETLWMYLRNVAGGVGERNAMTSAVAMVGKVGSGSMSRVPFKVIRGPG</sequence>
<accession>A0A150PPW6</accession>
<evidence type="ECO:0008006" key="3">
    <source>
        <dbReference type="Google" id="ProtNLM"/>
    </source>
</evidence>
<dbReference type="EMBL" id="JELX01001754">
    <property type="protein sequence ID" value="KYF57781.1"/>
    <property type="molecule type" value="Genomic_DNA"/>
</dbReference>
<gene>
    <name evidence="1" type="ORF">BE04_39480</name>
</gene>
<evidence type="ECO:0000313" key="2">
    <source>
        <dbReference type="Proteomes" id="UP000075604"/>
    </source>
</evidence>
<evidence type="ECO:0000313" key="1">
    <source>
        <dbReference type="EMBL" id="KYF57781.1"/>
    </source>
</evidence>
<comment type="caution">
    <text evidence="1">The sequence shown here is derived from an EMBL/GenBank/DDBJ whole genome shotgun (WGS) entry which is preliminary data.</text>
</comment>
<dbReference type="Proteomes" id="UP000075604">
    <property type="component" value="Unassembled WGS sequence"/>
</dbReference>
<dbReference type="AlphaFoldDB" id="A0A150PPW6"/>